<keyword evidence="2" id="KW-0378">Hydrolase</keyword>
<dbReference type="PANTHER" id="PTHR10587:SF133">
    <property type="entry name" value="CHITIN DEACETYLASE 1-RELATED"/>
    <property type="match status" value="1"/>
</dbReference>
<feature type="domain" description="NodB homology" evidence="3">
    <location>
        <begin position="15"/>
        <end position="201"/>
    </location>
</feature>
<gene>
    <name evidence="4" type="ORF">J2Z69_000961</name>
</gene>
<evidence type="ECO:0000256" key="2">
    <source>
        <dbReference type="ARBA" id="ARBA00022801"/>
    </source>
</evidence>
<keyword evidence="5" id="KW-1185">Reference proteome</keyword>
<evidence type="ECO:0000313" key="4">
    <source>
        <dbReference type="EMBL" id="MBP1999942.1"/>
    </source>
</evidence>
<dbReference type="InterPro" id="IPR011330">
    <property type="entry name" value="Glyco_hydro/deAcase_b/a-brl"/>
</dbReference>
<protein>
    <submittedName>
        <fullName evidence="4">Peptidoglycan/xylan/chitin deacetylase (PgdA/CDA1 family)</fullName>
    </submittedName>
</protein>
<dbReference type="Gene3D" id="3.20.20.370">
    <property type="entry name" value="Glycoside hydrolase/deacetylase"/>
    <property type="match status" value="1"/>
</dbReference>
<dbReference type="Pfam" id="PF01522">
    <property type="entry name" value="Polysacc_deac_1"/>
    <property type="match status" value="1"/>
</dbReference>
<proteinExistence type="predicted"/>
<keyword evidence="1" id="KW-0479">Metal-binding</keyword>
<name>A0ABS4JE05_9BACL</name>
<evidence type="ECO:0000256" key="1">
    <source>
        <dbReference type="ARBA" id="ARBA00022723"/>
    </source>
</evidence>
<organism evidence="4 5">
    <name type="scientific">Paenibacillus shirakamiensis</name>
    <dbReference type="NCBI Taxonomy" id="1265935"/>
    <lineage>
        <taxon>Bacteria</taxon>
        <taxon>Bacillati</taxon>
        <taxon>Bacillota</taxon>
        <taxon>Bacilli</taxon>
        <taxon>Bacillales</taxon>
        <taxon>Paenibacillaceae</taxon>
        <taxon>Paenibacillus</taxon>
    </lineage>
</organism>
<dbReference type="Proteomes" id="UP001519288">
    <property type="component" value="Unassembled WGS sequence"/>
</dbReference>
<reference evidence="4 5" key="1">
    <citation type="submission" date="2021-03" db="EMBL/GenBank/DDBJ databases">
        <title>Genomic Encyclopedia of Type Strains, Phase IV (KMG-IV): sequencing the most valuable type-strain genomes for metagenomic binning, comparative biology and taxonomic classification.</title>
        <authorList>
            <person name="Goeker M."/>
        </authorList>
    </citation>
    <scope>NUCLEOTIDE SEQUENCE [LARGE SCALE GENOMIC DNA]</scope>
    <source>
        <strain evidence="4 5">DSM 26806</strain>
    </source>
</reference>
<dbReference type="InterPro" id="IPR050248">
    <property type="entry name" value="Polysacc_deacetylase_ArnD"/>
</dbReference>
<accession>A0ABS4JE05</accession>
<dbReference type="EMBL" id="JAGGLD010000001">
    <property type="protein sequence ID" value="MBP1999942.1"/>
    <property type="molecule type" value="Genomic_DNA"/>
</dbReference>
<comment type="caution">
    <text evidence="4">The sequence shown here is derived from an EMBL/GenBank/DDBJ whole genome shotgun (WGS) entry which is preliminary data.</text>
</comment>
<dbReference type="RefSeq" id="WP_209859606.1">
    <property type="nucleotide sequence ID" value="NZ_JAGGLD010000001.1"/>
</dbReference>
<evidence type="ECO:0000259" key="3">
    <source>
        <dbReference type="PROSITE" id="PS51677"/>
    </source>
</evidence>
<dbReference type="PROSITE" id="PS51677">
    <property type="entry name" value="NODB"/>
    <property type="match status" value="1"/>
</dbReference>
<dbReference type="PANTHER" id="PTHR10587">
    <property type="entry name" value="GLYCOSYL TRANSFERASE-RELATED"/>
    <property type="match status" value="1"/>
</dbReference>
<sequence>MNTIPIIRHVDTDEQVVALTFDDGPHEQFTTQILDLFREHDAKGTFFVLGTHVEQYQDLTRQLLQEGHEIGNHTVTHPRLSQLDELATRQELEQAEKIIYDVTEYRPTLFRPPYESYIPMTVHVAREAGYTFVLWTGGKNTLDFSKPGVTDIVERALKDLKHGDIILMHDSSEEPECDRQQTIDALKIILPELKKRGIRCVTISELLSKAR</sequence>
<evidence type="ECO:0000313" key="5">
    <source>
        <dbReference type="Proteomes" id="UP001519288"/>
    </source>
</evidence>
<dbReference type="InterPro" id="IPR002509">
    <property type="entry name" value="NODB_dom"/>
</dbReference>
<dbReference type="CDD" id="cd10917">
    <property type="entry name" value="CE4_NodB_like_6s_7s"/>
    <property type="match status" value="1"/>
</dbReference>
<dbReference type="SUPFAM" id="SSF88713">
    <property type="entry name" value="Glycoside hydrolase/deacetylase"/>
    <property type="match status" value="1"/>
</dbReference>